<dbReference type="InterPro" id="IPR036013">
    <property type="entry name" value="Band_7/SPFH_dom_sf"/>
</dbReference>
<proteinExistence type="inferred from homology"/>
<dbReference type="SUPFAM" id="SSF117892">
    <property type="entry name" value="Band 7/SPFH domain"/>
    <property type="match status" value="1"/>
</dbReference>
<organism evidence="9 10">
    <name type="scientific">Sphingobium indicum F2</name>
    <dbReference type="NCBI Taxonomy" id="1450518"/>
    <lineage>
        <taxon>Bacteria</taxon>
        <taxon>Pseudomonadati</taxon>
        <taxon>Pseudomonadota</taxon>
        <taxon>Alphaproteobacteria</taxon>
        <taxon>Sphingomonadales</taxon>
        <taxon>Sphingomonadaceae</taxon>
        <taxon>Sphingobium</taxon>
    </lineage>
</organism>
<comment type="subcellular location">
    <subcellularLocation>
        <location evidence="2">Cell membrane</location>
    </subcellularLocation>
    <subcellularLocation>
        <location evidence="1">Membrane</location>
        <topology evidence="1">Single-pass membrane protein</topology>
    </subcellularLocation>
</comment>
<name>A0A8E0WSB5_9SPHN</name>
<keyword evidence="7" id="KW-1133">Transmembrane helix</keyword>
<evidence type="ECO:0000313" key="10">
    <source>
        <dbReference type="Proteomes" id="UP000028135"/>
    </source>
</evidence>
<dbReference type="EMBL" id="JANF02000051">
    <property type="protein sequence ID" value="KER36506.1"/>
    <property type="molecule type" value="Genomic_DNA"/>
</dbReference>
<evidence type="ECO:0000256" key="7">
    <source>
        <dbReference type="SAM" id="Phobius"/>
    </source>
</evidence>
<evidence type="ECO:0000256" key="5">
    <source>
        <dbReference type="ARBA" id="ARBA00023136"/>
    </source>
</evidence>
<dbReference type="InterPro" id="IPR027705">
    <property type="entry name" value="Flotillin_fam"/>
</dbReference>
<dbReference type="CDD" id="cd03399">
    <property type="entry name" value="SPFH_flotillin"/>
    <property type="match status" value="1"/>
</dbReference>
<dbReference type="InterPro" id="IPR031905">
    <property type="entry name" value="Flotillin_C"/>
</dbReference>
<keyword evidence="5 7" id="KW-0472">Membrane</keyword>
<evidence type="ECO:0000256" key="6">
    <source>
        <dbReference type="SAM" id="Coils"/>
    </source>
</evidence>
<evidence type="ECO:0000256" key="4">
    <source>
        <dbReference type="ARBA" id="ARBA00022475"/>
    </source>
</evidence>
<dbReference type="Pfam" id="PF01145">
    <property type="entry name" value="Band_7"/>
    <property type="match status" value="1"/>
</dbReference>
<keyword evidence="4" id="KW-1003">Cell membrane</keyword>
<comment type="similarity">
    <text evidence="3">Belongs to the band 7/mec-2 family. Flotillin subfamily.</text>
</comment>
<evidence type="ECO:0000256" key="3">
    <source>
        <dbReference type="ARBA" id="ARBA00007161"/>
    </source>
</evidence>
<dbReference type="PANTHER" id="PTHR13806:SF31">
    <property type="entry name" value="FLOTILLIN-LIKE PROTEIN 1-RELATED"/>
    <property type="match status" value="1"/>
</dbReference>
<evidence type="ECO:0000256" key="2">
    <source>
        <dbReference type="ARBA" id="ARBA00004236"/>
    </source>
</evidence>
<dbReference type="Pfam" id="PF15975">
    <property type="entry name" value="Flot"/>
    <property type="match status" value="1"/>
</dbReference>
<dbReference type="PANTHER" id="PTHR13806">
    <property type="entry name" value="FLOTILLIN-RELATED"/>
    <property type="match status" value="1"/>
</dbReference>
<dbReference type="InterPro" id="IPR001107">
    <property type="entry name" value="Band_7"/>
</dbReference>
<keyword evidence="7" id="KW-0812">Transmembrane</keyword>
<dbReference type="Gene3D" id="3.30.479.30">
    <property type="entry name" value="Band 7 domain"/>
    <property type="match status" value="1"/>
</dbReference>
<accession>A0A8E0WSB5</accession>
<feature type="coiled-coil region" evidence="6">
    <location>
        <begin position="297"/>
        <end position="364"/>
    </location>
</feature>
<dbReference type="SMART" id="SM00244">
    <property type="entry name" value="PHB"/>
    <property type="match status" value="1"/>
</dbReference>
<dbReference type="RefSeq" id="WP_020818669.1">
    <property type="nucleotide sequence ID" value="NZ_JANF02000051.1"/>
</dbReference>
<feature type="coiled-coil region" evidence="6">
    <location>
        <begin position="390"/>
        <end position="430"/>
    </location>
</feature>
<gene>
    <name evidence="9" type="ORF">AL00_10090</name>
</gene>
<comment type="caution">
    <text evidence="9">The sequence shown here is derived from an EMBL/GenBank/DDBJ whole genome shotgun (WGS) entry which is preliminary data.</text>
</comment>
<dbReference type="AlphaFoldDB" id="A0A8E0WSB5"/>
<sequence>MNLPAVQESFSLMPYLIISGTGLLLLIVLGVVLARLYKRASKEIGFVRTGFGGEKVVMNGGALVLPIFHETMPVNMNTVRLAVERKNSDALITLDRLRIDVKAEFYVRVKPDAQSIATAAQTLGSRTMNPEALKELVEGKFVDALRSVAAGMTMNQLHEQRSEFVQKVQQVSSVDLAMNGLELESVSLTGLDQTSIEHFNANNAFDAEGLTKLTEQIELRKKSRNDIEQETRVQIETKNLEAERQSLLISRDTEFARLEQEREVEMRRAAQIAEVAREQSLRQQEADQARIEAKKLVDSQQIEADRAVQQARIAQEQALELARQEQQIAVQNKSREESQAKAQADEARAKAVAAEEQVQTSRQTEIAERTKRIELIDAAREAERAAIQVRVEAEAEKQAAADRAEALRLAAEGEAEAAKLRAEADRVRFEVEAAGQRAVNEAANILSSDQMSLQTKMALLKVLPDLVREAAKPMEAIDSIRIVQVDGLTGSHADGAAVIGGGEQNLANAAVSAALRYRAQAPVIDGLMKELGLDGASLDSLVKGAVEPAVTSVAPIVVEPVEDGRKAPSQA</sequence>
<evidence type="ECO:0000256" key="1">
    <source>
        <dbReference type="ARBA" id="ARBA00004167"/>
    </source>
</evidence>
<feature type="domain" description="Band 7" evidence="8">
    <location>
        <begin position="34"/>
        <end position="203"/>
    </location>
</feature>
<dbReference type="Proteomes" id="UP000028135">
    <property type="component" value="Unassembled WGS sequence"/>
</dbReference>
<evidence type="ECO:0000259" key="8">
    <source>
        <dbReference type="SMART" id="SM00244"/>
    </source>
</evidence>
<keyword evidence="6" id="KW-0175">Coiled coil</keyword>
<dbReference type="GO" id="GO:0005886">
    <property type="term" value="C:plasma membrane"/>
    <property type="evidence" value="ECO:0007669"/>
    <property type="project" value="UniProtKB-SubCell"/>
</dbReference>
<protein>
    <recommendedName>
        <fullName evidence="8">Band 7 domain-containing protein</fullName>
    </recommendedName>
</protein>
<evidence type="ECO:0000313" key="9">
    <source>
        <dbReference type="EMBL" id="KER36506.1"/>
    </source>
</evidence>
<feature type="transmembrane region" description="Helical" evidence="7">
    <location>
        <begin position="12"/>
        <end position="34"/>
    </location>
</feature>
<reference evidence="9 10" key="1">
    <citation type="submission" date="2014-05" db="EMBL/GenBank/DDBJ databases">
        <title>Genome Announcement of Sphingobium lucknowense F2.</title>
        <authorList>
            <person name="Lal R."/>
            <person name="Negi V."/>
            <person name="Lata P."/>
            <person name="Sangwan N."/>
            <person name="Gupta S.K."/>
            <person name="Rao D.L.N."/>
            <person name="Das S."/>
        </authorList>
    </citation>
    <scope>NUCLEOTIDE SEQUENCE [LARGE SCALE GENOMIC DNA]</scope>
    <source>
        <strain evidence="9 10">F2</strain>
    </source>
</reference>